<keyword evidence="2" id="KW-1185">Reference proteome</keyword>
<reference evidence="1" key="2">
    <citation type="submission" date="2020-10" db="EMBL/GenBank/DDBJ databases">
        <title>Mucilaginibacter sp. nov., isolated from soil.</title>
        <authorList>
            <person name="Jeon C.O."/>
        </authorList>
    </citation>
    <scope>NUCLEOTIDE SEQUENCE</scope>
    <source>
        <strain evidence="1">R11</strain>
    </source>
</reference>
<name>A0A966DSB5_9SPHI</name>
<protein>
    <recommendedName>
        <fullName evidence="3">HMA domain-containing protein</fullName>
    </recommendedName>
</protein>
<accession>A0A966DSB5</accession>
<proteinExistence type="predicted"/>
<organism evidence="1 2">
    <name type="scientific">Mucilaginibacter agri</name>
    <dbReference type="NCBI Taxonomy" id="2695265"/>
    <lineage>
        <taxon>Bacteria</taxon>
        <taxon>Pseudomonadati</taxon>
        <taxon>Bacteroidota</taxon>
        <taxon>Sphingobacteriia</taxon>
        <taxon>Sphingobacteriales</taxon>
        <taxon>Sphingobacteriaceae</taxon>
        <taxon>Mucilaginibacter</taxon>
    </lineage>
</organism>
<comment type="caution">
    <text evidence="1">The sequence shown here is derived from an EMBL/GenBank/DDBJ whole genome shotgun (WGS) entry which is preliminary data.</text>
</comment>
<evidence type="ECO:0000313" key="2">
    <source>
        <dbReference type="Proteomes" id="UP000638732"/>
    </source>
</evidence>
<reference evidence="1" key="1">
    <citation type="submission" date="2020-01" db="EMBL/GenBank/DDBJ databases">
        <authorList>
            <person name="Seo Y.L."/>
        </authorList>
    </citation>
    <scope>NUCLEOTIDE SEQUENCE</scope>
    <source>
        <strain evidence="1">R11</strain>
    </source>
</reference>
<gene>
    <name evidence="1" type="ORF">GSY63_02165</name>
</gene>
<sequence>MQVLVFKTSVTKKQQVSKVQTLLTSIPAIVKWNFDLDDCDRILRVVSNQLSPRYVESVLQTAGFNCQELED</sequence>
<evidence type="ECO:0008006" key="3">
    <source>
        <dbReference type="Google" id="ProtNLM"/>
    </source>
</evidence>
<dbReference type="Proteomes" id="UP000638732">
    <property type="component" value="Unassembled WGS sequence"/>
</dbReference>
<dbReference type="AlphaFoldDB" id="A0A966DSB5"/>
<evidence type="ECO:0000313" key="1">
    <source>
        <dbReference type="EMBL" id="NCD68156.1"/>
    </source>
</evidence>
<dbReference type="RefSeq" id="WP_166584183.1">
    <property type="nucleotide sequence ID" value="NZ_WWEO01000036.1"/>
</dbReference>
<dbReference type="EMBL" id="WWEO01000036">
    <property type="protein sequence ID" value="NCD68156.1"/>
    <property type="molecule type" value="Genomic_DNA"/>
</dbReference>